<keyword evidence="4" id="KW-1185">Reference proteome</keyword>
<dbReference type="PANTHER" id="PTHR33294">
    <property type="entry name" value="AWPM-19-LIKE FAMILY PROTEIN"/>
    <property type="match status" value="1"/>
</dbReference>
<protein>
    <submittedName>
        <fullName evidence="3">Uncharacterized protein</fullName>
    </submittedName>
</protein>
<dbReference type="Gramene" id="ONK70872">
    <property type="protein sequence ID" value="ONK70872"/>
    <property type="gene ID" value="A4U43_C04F2400"/>
</dbReference>
<keyword evidence="2" id="KW-0812">Transmembrane</keyword>
<proteinExistence type="predicted"/>
<accession>A0A5P1EY63</accession>
<feature type="region of interest" description="Disordered" evidence="1">
    <location>
        <begin position="166"/>
        <end position="196"/>
    </location>
</feature>
<dbReference type="Proteomes" id="UP000243459">
    <property type="component" value="Chromosome 4"/>
</dbReference>
<evidence type="ECO:0000256" key="1">
    <source>
        <dbReference type="SAM" id="MobiDB-lite"/>
    </source>
</evidence>
<keyword evidence="2" id="KW-1133">Transmembrane helix</keyword>
<dbReference type="PANTHER" id="PTHR33294:SF5">
    <property type="entry name" value="AWPM-19-LIKE FAMILY PROTEIN"/>
    <property type="match status" value="1"/>
</dbReference>
<feature type="transmembrane region" description="Helical" evidence="2">
    <location>
        <begin position="39"/>
        <end position="60"/>
    </location>
</feature>
<evidence type="ECO:0000313" key="4">
    <source>
        <dbReference type="Proteomes" id="UP000243459"/>
    </source>
</evidence>
<organism evidence="3 4">
    <name type="scientific">Asparagus officinalis</name>
    <name type="common">Garden asparagus</name>
    <dbReference type="NCBI Taxonomy" id="4686"/>
    <lineage>
        <taxon>Eukaryota</taxon>
        <taxon>Viridiplantae</taxon>
        <taxon>Streptophyta</taxon>
        <taxon>Embryophyta</taxon>
        <taxon>Tracheophyta</taxon>
        <taxon>Spermatophyta</taxon>
        <taxon>Magnoliopsida</taxon>
        <taxon>Liliopsida</taxon>
        <taxon>Asparagales</taxon>
        <taxon>Asparagaceae</taxon>
        <taxon>Asparagoideae</taxon>
        <taxon>Asparagus</taxon>
    </lineage>
</organism>
<gene>
    <name evidence="3" type="ORF">A4U43_C04F2400</name>
</gene>
<feature type="transmembrane region" description="Helical" evidence="2">
    <location>
        <begin position="80"/>
        <end position="97"/>
    </location>
</feature>
<dbReference type="InterPro" id="IPR008390">
    <property type="entry name" value="AWPM-19"/>
</dbReference>
<dbReference type="EMBL" id="CM007384">
    <property type="protein sequence ID" value="ONK70872.1"/>
    <property type="molecule type" value="Genomic_DNA"/>
</dbReference>
<keyword evidence="2" id="KW-0472">Membrane</keyword>
<dbReference type="Pfam" id="PF05512">
    <property type="entry name" value="AWPM-19"/>
    <property type="match status" value="1"/>
</dbReference>
<dbReference type="AlphaFoldDB" id="A0A5P1EY63"/>
<sequence>MIPKSTEKRSYSDNSKLVAKLESINLYVHQKMAGVGRNVAAPLLFLNLVMYLIVIGFASWCLNHFINGQTDHPGLAGNGATFYFLVFSILAGVIGVTSKLSGAYHSGVGHNGISLRGGLQRDTLGRLQRMEAEGIGSLHNNPNLHSALVCYAAPRRHVQHKVRARAQGPGVRRTRHWRGGPQGHSQGLVFLDDDDDDDIECV</sequence>
<name>A0A5P1EY63_ASPOF</name>
<evidence type="ECO:0000256" key="2">
    <source>
        <dbReference type="SAM" id="Phobius"/>
    </source>
</evidence>
<reference evidence="4" key="1">
    <citation type="journal article" date="2017" name="Nat. Commun.">
        <title>The asparagus genome sheds light on the origin and evolution of a young Y chromosome.</title>
        <authorList>
            <person name="Harkess A."/>
            <person name="Zhou J."/>
            <person name="Xu C."/>
            <person name="Bowers J.E."/>
            <person name="Van der Hulst R."/>
            <person name="Ayyampalayam S."/>
            <person name="Mercati F."/>
            <person name="Riccardi P."/>
            <person name="McKain M.R."/>
            <person name="Kakrana A."/>
            <person name="Tang H."/>
            <person name="Ray J."/>
            <person name="Groenendijk J."/>
            <person name="Arikit S."/>
            <person name="Mathioni S.M."/>
            <person name="Nakano M."/>
            <person name="Shan H."/>
            <person name="Telgmann-Rauber A."/>
            <person name="Kanno A."/>
            <person name="Yue Z."/>
            <person name="Chen H."/>
            <person name="Li W."/>
            <person name="Chen Y."/>
            <person name="Xu X."/>
            <person name="Zhang Y."/>
            <person name="Luo S."/>
            <person name="Chen H."/>
            <person name="Gao J."/>
            <person name="Mao Z."/>
            <person name="Pires J.C."/>
            <person name="Luo M."/>
            <person name="Kudrna D."/>
            <person name="Wing R.A."/>
            <person name="Meyers B.C."/>
            <person name="Yi K."/>
            <person name="Kong H."/>
            <person name="Lavrijsen P."/>
            <person name="Sunseri F."/>
            <person name="Falavigna A."/>
            <person name="Ye Y."/>
            <person name="Leebens-Mack J.H."/>
            <person name="Chen G."/>
        </authorList>
    </citation>
    <scope>NUCLEOTIDE SEQUENCE [LARGE SCALE GENOMIC DNA]</scope>
    <source>
        <strain evidence="4">cv. DH0086</strain>
    </source>
</reference>
<evidence type="ECO:0000313" key="3">
    <source>
        <dbReference type="EMBL" id="ONK70872.1"/>
    </source>
</evidence>